<dbReference type="EMBL" id="AP018229">
    <property type="protein sequence ID" value="BAY87818.1"/>
    <property type="molecule type" value="Genomic_DNA"/>
</dbReference>
<proteinExistence type="predicted"/>
<keyword evidence="1" id="KW-0614">Plasmid</keyword>
<keyword evidence="2" id="KW-1185">Reference proteome</keyword>
<name>A0A1Z4M360_9CYAN</name>
<reference evidence="1 2" key="1">
    <citation type="submission" date="2017-06" db="EMBL/GenBank/DDBJ databases">
        <title>Genome sequencing of cyanobaciteial culture collection at National Institute for Environmental Studies (NIES).</title>
        <authorList>
            <person name="Hirose Y."/>
            <person name="Shimura Y."/>
            <person name="Fujisawa T."/>
            <person name="Nakamura Y."/>
            <person name="Kawachi M."/>
        </authorList>
    </citation>
    <scope>NUCLEOTIDE SEQUENCE [LARGE SCALE GENOMIC DNA]</scope>
    <source>
        <strain evidence="1 2">NIES-267</strain>
        <plasmid evidence="2">Plasmid2 dna</plasmid>
    </source>
</reference>
<geneLocation type="plasmid" evidence="2">
    <name>Plasmid2 dna</name>
</geneLocation>
<sequence>MGKNRKYNSGQKRLRHTEVRRWQPYNDSWYTQGQKKAWIKINWKSQNCEC</sequence>
<dbReference type="Proteomes" id="UP000218418">
    <property type="component" value="Plasmid plasmid2"/>
</dbReference>
<evidence type="ECO:0000313" key="1">
    <source>
        <dbReference type="EMBL" id="BAY87818.1"/>
    </source>
</evidence>
<organism evidence="1 2">
    <name type="scientific">Calothrix parasitica NIES-267</name>
    <dbReference type="NCBI Taxonomy" id="1973488"/>
    <lineage>
        <taxon>Bacteria</taxon>
        <taxon>Bacillati</taxon>
        <taxon>Cyanobacteriota</taxon>
        <taxon>Cyanophyceae</taxon>
        <taxon>Nostocales</taxon>
        <taxon>Calotrichaceae</taxon>
        <taxon>Calothrix</taxon>
    </lineage>
</organism>
<protein>
    <submittedName>
        <fullName evidence="1">Uncharacterized protein</fullName>
    </submittedName>
</protein>
<gene>
    <name evidence="1" type="ORF">NIES267_73420</name>
</gene>
<dbReference type="AlphaFoldDB" id="A0A1Z4M360"/>
<evidence type="ECO:0000313" key="2">
    <source>
        <dbReference type="Proteomes" id="UP000218418"/>
    </source>
</evidence>
<accession>A0A1Z4M360</accession>